<sequence length="202" mass="22413">MLIRCILNQFEGIVTPYTFIAPDPRPLGPGARVTLRRNISSSWDHRRNYPLMPIHKSVGHFQSPARNSRRNTAAIQPHTDAGTADTPTFGYTGWRWGKGDKRGHEDERTFGPKAHRSFMGHLLGIPVKPISFLRPLPSFSLPSTAHPATPLVPPYIILLSAGMDWDQADIISSSRIHFRAPLTTIAVPRRNLGGVTTAIRLA</sequence>
<dbReference type="EMBL" id="GL443762">
    <property type="protein sequence ID" value="EFN61635.1"/>
    <property type="molecule type" value="Genomic_DNA"/>
</dbReference>
<dbReference type="Proteomes" id="UP000000311">
    <property type="component" value="Unassembled WGS sequence"/>
</dbReference>
<organism evidence="2">
    <name type="scientific">Camponotus floridanus</name>
    <name type="common">Florida carpenter ant</name>
    <dbReference type="NCBI Taxonomy" id="104421"/>
    <lineage>
        <taxon>Eukaryota</taxon>
        <taxon>Metazoa</taxon>
        <taxon>Ecdysozoa</taxon>
        <taxon>Arthropoda</taxon>
        <taxon>Hexapoda</taxon>
        <taxon>Insecta</taxon>
        <taxon>Pterygota</taxon>
        <taxon>Neoptera</taxon>
        <taxon>Endopterygota</taxon>
        <taxon>Hymenoptera</taxon>
        <taxon>Apocrita</taxon>
        <taxon>Aculeata</taxon>
        <taxon>Formicoidea</taxon>
        <taxon>Formicidae</taxon>
        <taxon>Formicinae</taxon>
        <taxon>Camponotus</taxon>
    </lineage>
</organism>
<evidence type="ECO:0000313" key="1">
    <source>
        <dbReference type="EMBL" id="EFN61635.1"/>
    </source>
</evidence>
<keyword evidence="2" id="KW-1185">Reference proteome</keyword>
<dbReference type="AlphaFoldDB" id="E2AY39"/>
<gene>
    <name evidence="1" type="ORF">EAG_05939</name>
</gene>
<reference evidence="1 2" key="1">
    <citation type="journal article" date="2010" name="Science">
        <title>Genomic comparison of the ants Camponotus floridanus and Harpegnathos saltator.</title>
        <authorList>
            <person name="Bonasio R."/>
            <person name="Zhang G."/>
            <person name="Ye C."/>
            <person name="Mutti N.S."/>
            <person name="Fang X."/>
            <person name="Qin N."/>
            <person name="Donahue G."/>
            <person name="Yang P."/>
            <person name="Li Q."/>
            <person name="Li C."/>
            <person name="Zhang P."/>
            <person name="Huang Z."/>
            <person name="Berger S.L."/>
            <person name="Reinberg D."/>
            <person name="Wang J."/>
            <person name="Liebig J."/>
        </authorList>
    </citation>
    <scope>NUCLEOTIDE SEQUENCE [LARGE SCALE GENOMIC DNA]</scope>
    <source>
        <strain evidence="2">C129</strain>
    </source>
</reference>
<name>E2AY39_CAMFO</name>
<protein>
    <submittedName>
        <fullName evidence="1">Uncharacterized protein</fullName>
    </submittedName>
</protein>
<evidence type="ECO:0000313" key="2">
    <source>
        <dbReference type="Proteomes" id="UP000000311"/>
    </source>
</evidence>
<proteinExistence type="predicted"/>
<accession>E2AY39</accession>
<dbReference type="InParanoid" id="E2AY39"/>